<dbReference type="HAMAP" id="MF_01209">
    <property type="entry name" value="CPSase_S_chain"/>
    <property type="match status" value="1"/>
</dbReference>
<comment type="catalytic activity">
    <reaction evidence="11">
        <text>hydrogencarbonate + L-glutamine + 2 ATP + H2O = carbamoyl phosphate + L-glutamate + 2 ADP + phosphate + 2 H(+)</text>
        <dbReference type="Rhea" id="RHEA:18633"/>
        <dbReference type="ChEBI" id="CHEBI:15377"/>
        <dbReference type="ChEBI" id="CHEBI:15378"/>
        <dbReference type="ChEBI" id="CHEBI:17544"/>
        <dbReference type="ChEBI" id="CHEBI:29985"/>
        <dbReference type="ChEBI" id="CHEBI:30616"/>
        <dbReference type="ChEBI" id="CHEBI:43474"/>
        <dbReference type="ChEBI" id="CHEBI:58228"/>
        <dbReference type="ChEBI" id="CHEBI:58359"/>
        <dbReference type="ChEBI" id="CHEBI:456216"/>
        <dbReference type="EC" id="6.3.5.5"/>
    </reaction>
</comment>
<proteinExistence type="inferred from homology"/>
<dbReference type="SUPFAM" id="SSF52021">
    <property type="entry name" value="Carbamoyl phosphate synthetase, small subunit N-terminal domain"/>
    <property type="match status" value="1"/>
</dbReference>
<dbReference type="EMBL" id="CAJVPQ010000955">
    <property type="protein sequence ID" value="CAG8522897.1"/>
    <property type="molecule type" value="Genomic_DNA"/>
</dbReference>
<dbReference type="Pfam" id="PF00988">
    <property type="entry name" value="CPSase_sm_chain"/>
    <property type="match status" value="1"/>
</dbReference>
<evidence type="ECO:0000256" key="3">
    <source>
        <dbReference type="ARBA" id="ARBA00012738"/>
    </source>
</evidence>
<comment type="caution">
    <text evidence="14">The sequence shown here is derived from an EMBL/GenBank/DDBJ whole genome shotgun (WGS) entry which is preliminary data.</text>
</comment>
<evidence type="ECO:0000256" key="11">
    <source>
        <dbReference type="ARBA" id="ARBA00048816"/>
    </source>
</evidence>
<name>A0A9N9ABG2_9GLOM</name>
<comment type="catalytic activity">
    <reaction evidence="12">
        <text>L-glutamine + H2O = L-glutamate + NH4(+)</text>
        <dbReference type="Rhea" id="RHEA:15889"/>
        <dbReference type="ChEBI" id="CHEBI:15377"/>
        <dbReference type="ChEBI" id="CHEBI:28938"/>
        <dbReference type="ChEBI" id="CHEBI:29985"/>
        <dbReference type="ChEBI" id="CHEBI:58359"/>
    </reaction>
</comment>
<keyword evidence="6" id="KW-0067">ATP-binding</keyword>
<dbReference type="InterPro" id="IPR029062">
    <property type="entry name" value="Class_I_gatase-like"/>
</dbReference>
<dbReference type="CDD" id="cd01744">
    <property type="entry name" value="GATase1_CPSase"/>
    <property type="match status" value="1"/>
</dbReference>
<dbReference type="PANTHER" id="PTHR43418:SF7">
    <property type="entry name" value="CARBAMOYL-PHOSPHATE SYNTHASE SMALL CHAIN"/>
    <property type="match status" value="1"/>
</dbReference>
<dbReference type="EC" id="6.3.5.5" evidence="3"/>
<dbReference type="Pfam" id="PF00117">
    <property type="entry name" value="GATase"/>
    <property type="match status" value="1"/>
</dbReference>
<dbReference type="InterPro" id="IPR050472">
    <property type="entry name" value="Anth_synth/Amidotransfase"/>
</dbReference>
<dbReference type="SUPFAM" id="SSF52317">
    <property type="entry name" value="Class I glutamine amidotransferase-like"/>
    <property type="match status" value="1"/>
</dbReference>
<dbReference type="NCBIfam" id="TIGR01368">
    <property type="entry name" value="CPSaseIIsmall"/>
    <property type="match status" value="1"/>
</dbReference>
<dbReference type="PANTHER" id="PTHR43418">
    <property type="entry name" value="MULTIFUNCTIONAL TRYPTOPHAN BIOSYNTHESIS PROTEIN-RELATED"/>
    <property type="match status" value="1"/>
</dbReference>
<evidence type="ECO:0000313" key="15">
    <source>
        <dbReference type="Proteomes" id="UP000789570"/>
    </source>
</evidence>
<evidence type="ECO:0000256" key="10">
    <source>
        <dbReference type="ARBA" id="ARBA00044340"/>
    </source>
</evidence>
<dbReference type="InterPro" id="IPR006274">
    <property type="entry name" value="CarbamoylP_synth_ssu"/>
</dbReference>
<dbReference type="Proteomes" id="UP000789570">
    <property type="component" value="Unassembled WGS sequence"/>
</dbReference>
<comment type="pathway">
    <text evidence="1">Amino-acid biosynthesis; L-arginine biosynthesis; carbamoyl phosphate from bicarbonate: step 1/1.</text>
</comment>
<dbReference type="GO" id="GO:0006541">
    <property type="term" value="P:glutamine metabolic process"/>
    <property type="evidence" value="ECO:0007669"/>
    <property type="project" value="InterPro"/>
</dbReference>
<dbReference type="InterPro" id="IPR036480">
    <property type="entry name" value="CarbP_synth_ssu_N_sf"/>
</dbReference>
<keyword evidence="15" id="KW-1185">Reference proteome</keyword>
<keyword evidence="4" id="KW-0436">Ligase</keyword>
<dbReference type="SMART" id="SM01097">
    <property type="entry name" value="CPSase_sm_chain"/>
    <property type="match status" value="1"/>
</dbReference>
<dbReference type="OrthoDB" id="434at2759"/>
<dbReference type="AlphaFoldDB" id="A0A9N9ABG2"/>
<dbReference type="InterPro" id="IPR035686">
    <property type="entry name" value="CPSase_GATase1"/>
</dbReference>
<dbReference type="Gene3D" id="3.40.50.880">
    <property type="match status" value="1"/>
</dbReference>
<dbReference type="GO" id="GO:0006207">
    <property type="term" value="P:'de novo' pyrimidine nucleobase biosynthetic process"/>
    <property type="evidence" value="ECO:0007669"/>
    <property type="project" value="InterPro"/>
</dbReference>
<keyword evidence="5" id="KW-0547">Nucleotide-binding</keyword>
<dbReference type="PRINTS" id="PR00099">
    <property type="entry name" value="CPSGATASE"/>
</dbReference>
<evidence type="ECO:0000256" key="1">
    <source>
        <dbReference type="ARBA" id="ARBA00005077"/>
    </source>
</evidence>
<evidence type="ECO:0000256" key="7">
    <source>
        <dbReference type="ARBA" id="ARBA00022962"/>
    </source>
</evidence>
<accession>A0A9N9ABG2</accession>
<evidence type="ECO:0000256" key="8">
    <source>
        <dbReference type="ARBA" id="ARBA00044031"/>
    </source>
</evidence>
<protein>
    <recommendedName>
        <fullName evidence="9">Carbamoyl phosphate synthase arginine-specific small chain</fullName>
        <ecNumber evidence="3">6.3.5.5</ecNumber>
    </recommendedName>
    <alternativeName>
        <fullName evidence="10">Arginine-specific carbamoyl phosphate synthetase, glutamine chain</fullName>
    </alternativeName>
</protein>
<dbReference type="FunFam" id="3.50.30.20:FF:000003">
    <property type="entry name" value="Carbamoyl-phosphate synthase arginine-specific small chain"/>
    <property type="match status" value="1"/>
</dbReference>
<dbReference type="PROSITE" id="PS51273">
    <property type="entry name" value="GATASE_TYPE_1"/>
    <property type="match status" value="1"/>
</dbReference>
<evidence type="ECO:0000259" key="13">
    <source>
        <dbReference type="SMART" id="SM01097"/>
    </source>
</evidence>
<evidence type="ECO:0000256" key="9">
    <source>
        <dbReference type="ARBA" id="ARBA00044168"/>
    </source>
</evidence>
<dbReference type="GO" id="GO:0004088">
    <property type="term" value="F:carbamoyl-phosphate synthase (glutamine-hydrolyzing) activity"/>
    <property type="evidence" value="ECO:0007669"/>
    <property type="project" value="UniProtKB-EC"/>
</dbReference>
<comment type="subunit">
    <text evidence="8">Heterodimer composed of 2 chains; the small (or glutamine) chain promotes the hydrolysis of glutamine to ammonia, which is used by the large (or ammonia) chain to synthesize carbamoyl phosphate.</text>
</comment>
<evidence type="ECO:0000256" key="4">
    <source>
        <dbReference type="ARBA" id="ARBA00022598"/>
    </source>
</evidence>
<dbReference type="GO" id="GO:0005524">
    <property type="term" value="F:ATP binding"/>
    <property type="evidence" value="ECO:0007669"/>
    <property type="project" value="UniProtKB-KW"/>
</dbReference>
<dbReference type="InterPro" id="IPR017926">
    <property type="entry name" value="GATASE"/>
</dbReference>
<sequence length="444" mass="48615">MTNFLTKSISVSRAVSLVSHGIKPFVATRGLATVKDQSFTLNKKPPPPIAPYAPVSLKPTPATLKLKSGEVYSGTSFGANVHTSGEAVFTTSLVGYPESMTDPSYRGQVLVFTQPLVGNYGVPGIFKDEYGLLKFFESDRIHCEGIVVGDYASRYSHWTAVESLGEWCTRFGVPAISGVDTRAIVHILRDQGSTLSKLYIGEDPDFSKIPYSDPNERNLVSEVSTAVPVSYNPFGDIKIGVVDCGVKNNILRALVKRGAAVTVLPWNFNFNKVSDQFDGIFISNGPGNPTKVVETVQNVRHALATYKRPIFGICMGNLVLGLAAGLDVYKLRFGNRGHNVPALNVLDGKCQITSQNHGYALQDNVMPNGWTKYYVNANDGSNEGIRHKTLPFKSVQFHPEAKGGPQDTEFLFDEFLSKVRTDKIQREGIKTFVPETFISQPQVV</sequence>
<comment type="similarity">
    <text evidence="2">Belongs to the CarA family.</text>
</comment>
<evidence type="ECO:0000256" key="2">
    <source>
        <dbReference type="ARBA" id="ARBA00007800"/>
    </source>
</evidence>
<dbReference type="InterPro" id="IPR002474">
    <property type="entry name" value="CarbamoylP_synth_ssu_N"/>
</dbReference>
<dbReference type="Gene3D" id="3.50.30.20">
    <property type="entry name" value="Carbamoyl-phosphate synthase small subunit, N-terminal domain"/>
    <property type="match status" value="1"/>
</dbReference>
<organism evidence="14 15">
    <name type="scientific">Funneliformis caledonium</name>
    <dbReference type="NCBI Taxonomy" id="1117310"/>
    <lineage>
        <taxon>Eukaryota</taxon>
        <taxon>Fungi</taxon>
        <taxon>Fungi incertae sedis</taxon>
        <taxon>Mucoromycota</taxon>
        <taxon>Glomeromycotina</taxon>
        <taxon>Glomeromycetes</taxon>
        <taxon>Glomerales</taxon>
        <taxon>Glomeraceae</taxon>
        <taxon>Funneliformis</taxon>
    </lineage>
</organism>
<dbReference type="PRINTS" id="PR00097">
    <property type="entry name" value="ANTSNTHASEII"/>
</dbReference>
<evidence type="ECO:0000313" key="14">
    <source>
        <dbReference type="EMBL" id="CAG8522897.1"/>
    </source>
</evidence>
<reference evidence="14" key="1">
    <citation type="submission" date="2021-06" db="EMBL/GenBank/DDBJ databases">
        <authorList>
            <person name="Kallberg Y."/>
            <person name="Tangrot J."/>
            <person name="Rosling A."/>
        </authorList>
    </citation>
    <scope>NUCLEOTIDE SEQUENCE</scope>
    <source>
        <strain evidence="14">UK204</strain>
    </source>
</reference>
<feature type="domain" description="Carbamoyl-phosphate synthase small subunit N-terminal" evidence="13">
    <location>
        <begin position="60"/>
        <end position="199"/>
    </location>
</feature>
<keyword evidence="7" id="KW-0315">Glutamine amidotransferase</keyword>
<evidence type="ECO:0000256" key="6">
    <source>
        <dbReference type="ARBA" id="ARBA00022840"/>
    </source>
</evidence>
<evidence type="ECO:0000256" key="12">
    <source>
        <dbReference type="ARBA" id="ARBA00049285"/>
    </source>
</evidence>
<gene>
    <name evidence="14" type="ORF">FCALED_LOCUS4792</name>
</gene>
<dbReference type="PRINTS" id="PR00096">
    <property type="entry name" value="GATASE"/>
</dbReference>
<dbReference type="NCBIfam" id="NF009475">
    <property type="entry name" value="PRK12838.1"/>
    <property type="match status" value="1"/>
</dbReference>
<evidence type="ECO:0000256" key="5">
    <source>
        <dbReference type="ARBA" id="ARBA00022741"/>
    </source>
</evidence>